<organism evidence="2 3">
    <name type="scientific">Spiroplasma chinense</name>
    <dbReference type="NCBI Taxonomy" id="216932"/>
    <lineage>
        <taxon>Bacteria</taxon>
        <taxon>Bacillati</taxon>
        <taxon>Mycoplasmatota</taxon>
        <taxon>Mollicutes</taxon>
        <taxon>Entomoplasmatales</taxon>
        <taxon>Spiroplasmataceae</taxon>
        <taxon>Spiroplasma</taxon>
    </lineage>
</organism>
<dbReference type="RefSeq" id="WP_166508317.1">
    <property type="nucleotide sequence ID" value="NZ_CP043026.1"/>
</dbReference>
<sequence length="250" mass="29031">MDSKKIRLIYKWVFGLLSAFSIIFYYIYNLVDGQVIATDYFNSYETYTIDYFTTFTLLSNVLVCVWFLVAAIDYKKEGQTKILSQTTANCVAVMITVTALIWNFILVPLDDAFPSKPIPQTANVINHIISPIAYVVYVLVLMPNKININLNDFFLKKFWIHFTLVISYCIYAMVRGEMRYHSGPEYKGILYPYFFLNIHGDGLIGIPGVGWFFIAFFLILGIMIGFSYLYNWINNKVCKAKYYQKSFKTI</sequence>
<keyword evidence="1" id="KW-0472">Membrane</keyword>
<feature type="transmembrane region" description="Helical" evidence="1">
    <location>
        <begin position="125"/>
        <end position="142"/>
    </location>
</feature>
<dbReference type="EMBL" id="CP043026">
    <property type="protein sequence ID" value="QEH61941.1"/>
    <property type="molecule type" value="Genomic_DNA"/>
</dbReference>
<protein>
    <recommendedName>
        <fullName evidence="4">Pr6Pr family membrane protein</fullName>
    </recommendedName>
</protein>
<dbReference type="AlphaFoldDB" id="A0A5B9Y4H4"/>
<keyword evidence="1" id="KW-1133">Transmembrane helix</keyword>
<proteinExistence type="predicted"/>
<evidence type="ECO:0000256" key="1">
    <source>
        <dbReference type="SAM" id="Phobius"/>
    </source>
</evidence>
<name>A0A5B9Y4H4_9MOLU</name>
<reference evidence="2 3" key="1">
    <citation type="submission" date="2019-08" db="EMBL/GenBank/DDBJ databases">
        <title>Complete genome sequence of Spiroplasma chinense CCH (DSM 19755).</title>
        <authorList>
            <person name="Shen H.-Y."/>
            <person name="Lin Y.-C."/>
            <person name="Chou L."/>
            <person name="Kuo C.-H."/>
        </authorList>
    </citation>
    <scope>NUCLEOTIDE SEQUENCE [LARGE SCALE GENOMIC DNA]</scope>
    <source>
        <strain evidence="2 3">CCH</strain>
    </source>
</reference>
<dbReference type="KEGG" id="schi:SCHIN_v1c07460"/>
<accession>A0A5B9Y4H4</accession>
<feature type="transmembrane region" description="Helical" evidence="1">
    <location>
        <begin position="154"/>
        <end position="174"/>
    </location>
</feature>
<evidence type="ECO:0000313" key="3">
    <source>
        <dbReference type="Proteomes" id="UP000323144"/>
    </source>
</evidence>
<dbReference type="InterPro" id="IPR049713">
    <property type="entry name" value="Pr6Pr-like"/>
</dbReference>
<dbReference type="NCBIfam" id="NF038065">
    <property type="entry name" value="Pr6Pr"/>
    <property type="match status" value="1"/>
</dbReference>
<dbReference type="Proteomes" id="UP000323144">
    <property type="component" value="Chromosome"/>
</dbReference>
<feature type="transmembrane region" description="Helical" evidence="1">
    <location>
        <begin position="211"/>
        <end position="233"/>
    </location>
</feature>
<feature type="transmembrane region" description="Helical" evidence="1">
    <location>
        <begin position="12"/>
        <end position="31"/>
    </location>
</feature>
<evidence type="ECO:0000313" key="2">
    <source>
        <dbReference type="EMBL" id="QEH61941.1"/>
    </source>
</evidence>
<gene>
    <name evidence="2" type="ORF">SCHIN_v1c07460</name>
</gene>
<feature type="transmembrane region" description="Helical" evidence="1">
    <location>
        <begin position="86"/>
        <end position="105"/>
    </location>
</feature>
<feature type="transmembrane region" description="Helical" evidence="1">
    <location>
        <begin position="51"/>
        <end position="74"/>
    </location>
</feature>
<keyword evidence="1" id="KW-0812">Transmembrane</keyword>
<keyword evidence="3" id="KW-1185">Reference proteome</keyword>
<evidence type="ECO:0008006" key="4">
    <source>
        <dbReference type="Google" id="ProtNLM"/>
    </source>
</evidence>